<keyword evidence="4" id="KW-1185">Reference proteome</keyword>
<dbReference type="InterPro" id="IPR002035">
    <property type="entry name" value="VWF_A"/>
</dbReference>
<name>A0ABP5H6E9_9ACTN</name>
<protein>
    <recommendedName>
        <fullName evidence="2">VWFA domain-containing protein</fullName>
    </recommendedName>
</protein>
<dbReference type="EMBL" id="BAAAQN010000102">
    <property type="protein sequence ID" value="GAA2065335.1"/>
    <property type="molecule type" value="Genomic_DNA"/>
</dbReference>
<evidence type="ECO:0000256" key="1">
    <source>
        <dbReference type="SAM" id="MobiDB-lite"/>
    </source>
</evidence>
<evidence type="ECO:0000313" key="4">
    <source>
        <dbReference type="Proteomes" id="UP001500751"/>
    </source>
</evidence>
<dbReference type="SUPFAM" id="SSF53300">
    <property type="entry name" value="vWA-like"/>
    <property type="match status" value="1"/>
</dbReference>
<accession>A0ABP5H6E9</accession>
<gene>
    <name evidence="3" type="ORF">GCM10009839_91190</name>
</gene>
<feature type="domain" description="VWFA" evidence="2">
    <location>
        <begin position="17"/>
        <end position="199"/>
    </location>
</feature>
<dbReference type="Proteomes" id="UP001500751">
    <property type="component" value="Unassembled WGS sequence"/>
</dbReference>
<evidence type="ECO:0000313" key="3">
    <source>
        <dbReference type="EMBL" id="GAA2065335.1"/>
    </source>
</evidence>
<dbReference type="PROSITE" id="PS50234">
    <property type="entry name" value="VWFA"/>
    <property type="match status" value="1"/>
</dbReference>
<proteinExistence type="predicted"/>
<sequence>MNDEPLVLQPTADRPLLLGLLVDVSGSMIKSLIASPDGSQQTRIDSVRESLNGLVERAIVYCTAPSSADILPKLGIFAYGFGFGNPWSFLSGWSGPPVVDLLDLPGRRSSTLGVGELAGDWSAVQEYDRTLMRHMGGVTPMFKALTLARDRIAQERAARAWTDQPVLFVLSDGMPTDAEPAEILRLVDEIKASGVLVMTCLLAEEGLADRRRMYAEAEPHWPPAARLMFHCASPLGEDMPIADQLSQEFGWAVVPDARAFAIIDSSKSLAAFLASTLSRLKPTAGPAPNGQPEPKAGPGPSAEPATGGHQTPAVVIYGDVRNLQTGSHATHQEHAGLDVEGLGRLIRFLTSGVPQTELEPAQALEVLRHTKAIEGEIQQPEPDRHKIRAWLKKLGSILGKATQDSIAVAMNAAVQKTISGL</sequence>
<dbReference type="InterPro" id="IPR036465">
    <property type="entry name" value="vWFA_dom_sf"/>
</dbReference>
<evidence type="ECO:0000259" key="2">
    <source>
        <dbReference type="PROSITE" id="PS50234"/>
    </source>
</evidence>
<dbReference type="Gene3D" id="3.40.50.410">
    <property type="entry name" value="von Willebrand factor, type A domain"/>
    <property type="match status" value="1"/>
</dbReference>
<reference evidence="4" key="1">
    <citation type="journal article" date="2019" name="Int. J. Syst. Evol. Microbiol.">
        <title>The Global Catalogue of Microorganisms (GCM) 10K type strain sequencing project: providing services to taxonomists for standard genome sequencing and annotation.</title>
        <authorList>
            <consortium name="The Broad Institute Genomics Platform"/>
            <consortium name="The Broad Institute Genome Sequencing Center for Infectious Disease"/>
            <person name="Wu L."/>
            <person name="Ma J."/>
        </authorList>
    </citation>
    <scope>NUCLEOTIDE SEQUENCE [LARGE SCALE GENOMIC DNA]</scope>
    <source>
        <strain evidence="4">JCM 16014</strain>
    </source>
</reference>
<organism evidence="3 4">
    <name type="scientific">Catenulispora yoronensis</name>
    <dbReference type="NCBI Taxonomy" id="450799"/>
    <lineage>
        <taxon>Bacteria</taxon>
        <taxon>Bacillati</taxon>
        <taxon>Actinomycetota</taxon>
        <taxon>Actinomycetes</taxon>
        <taxon>Catenulisporales</taxon>
        <taxon>Catenulisporaceae</taxon>
        <taxon>Catenulispora</taxon>
    </lineage>
</organism>
<comment type="caution">
    <text evidence="3">The sequence shown here is derived from an EMBL/GenBank/DDBJ whole genome shotgun (WGS) entry which is preliminary data.</text>
</comment>
<dbReference type="CDD" id="cd00198">
    <property type="entry name" value="vWFA"/>
    <property type="match status" value="1"/>
</dbReference>
<feature type="region of interest" description="Disordered" evidence="1">
    <location>
        <begin position="282"/>
        <end position="310"/>
    </location>
</feature>